<dbReference type="InterPro" id="IPR020993">
    <property type="entry name" value="Centromere_CenpK"/>
</dbReference>
<comment type="caution">
    <text evidence="10">The sequence shown here is derived from an EMBL/GenBank/DDBJ whole genome shotgun (WGS) entry which is preliminary data.</text>
</comment>
<dbReference type="PANTHER" id="PTHR14401:SF6">
    <property type="entry name" value="CENTROMERE PROTEIN K"/>
    <property type="match status" value="1"/>
</dbReference>
<dbReference type="OrthoDB" id="9445768at2759"/>
<evidence type="ECO:0000256" key="8">
    <source>
        <dbReference type="SAM" id="Coils"/>
    </source>
</evidence>
<keyword evidence="6" id="KW-0539">Nucleus</keyword>
<organism evidence="10 11">
    <name type="scientific">Hapsidospora chrysogenum (strain ATCC 11550 / CBS 779.69 / DSM 880 / IAM 14645 / JCM 23072 / IMI 49137)</name>
    <name type="common">Acremonium chrysogenum</name>
    <dbReference type="NCBI Taxonomy" id="857340"/>
    <lineage>
        <taxon>Eukaryota</taxon>
        <taxon>Fungi</taxon>
        <taxon>Dikarya</taxon>
        <taxon>Ascomycota</taxon>
        <taxon>Pezizomycotina</taxon>
        <taxon>Sordariomycetes</taxon>
        <taxon>Hypocreomycetidae</taxon>
        <taxon>Hypocreales</taxon>
        <taxon>Bionectriaceae</taxon>
        <taxon>Hapsidospora</taxon>
    </lineage>
</organism>
<evidence type="ECO:0000313" key="11">
    <source>
        <dbReference type="Proteomes" id="UP000029964"/>
    </source>
</evidence>
<keyword evidence="11" id="KW-1185">Reference proteome</keyword>
<dbReference type="PANTHER" id="PTHR14401">
    <property type="entry name" value="CENTROMERE PROTEIN K"/>
    <property type="match status" value="1"/>
</dbReference>
<keyword evidence="4" id="KW-0158">Chromosome</keyword>
<feature type="region of interest" description="Disordered" evidence="9">
    <location>
        <begin position="136"/>
        <end position="160"/>
    </location>
</feature>
<dbReference type="GO" id="GO:0000775">
    <property type="term" value="C:chromosome, centromeric region"/>
    <property type="evidence" value="ECO:0007669"/>
    <property type="project" value="UniProtKB-SubCell"/>
</dbReference>
<evidence type="ECO:0000256" key="9">
    <source>
        <dbReference type="SAM" id="MobiDB-lite"/>
    </source>
</evidence>
<feature type="coiled-coil region" evidence="8">
    <location>
        <begin position="11"/>
        <end position="38"/>
    </location>
</feature>
<keyword evidence="5 8" id="KW-0175">Coiled coil</keyword>
<name>A0A086SYW3_HAPC1</name>
<keyword evidence="7" id="KW-0137">Centromere</keyword>
<sequence>MDDGADEQAYGANLDYTLKELQRKVKEHEDELQRLRGKGDSVLQSPAAQAKVVKTALEDVTNEEPFLPFPSSILPALLALRRTHETIRESQAYLASQASVVDCEKRRLESDQASLRDQKLLTEALSSRIETLKEELASNADVRPDDESRRRREELQKKRSDYDRESKKLFRALNDFIDQHLAAMLAAEELGGPVVGDLMDIDGGDLAAGFNAQGKLRKPKDGASVDKRQRRIDEIWGTAGDGDDQGNDEVSAAGREMKQLTQALVEQLQEAKGDNAASYVTLTRESAAARFLVRSKVAHFHPKDAMRLRLIDFGRELEA</sequence>
<dbReference type="GO" id="GO:0005634">
    <property type="term" value="C:nucleus"/>
    <property type="evidence" value="ECO:0007669"/>
    <property type="project" value="UniProtKB-SubCell"/>
</dbReference>
<dbReference type="Proteomes" id="UP000029964">
    <property type="component" value="Unassembled WGS sequence"/>
</dbReference>
<dbReference type="EMBL" id="JPKY01000098">
    <property type="protein sequence ID" value="KFH42295.1"/>
    <property type="molecule type" value="Genomic_DNA"/>
</dbReference>
<evidence type="ECO:0000256" key="6">
    <source>
        <dbReference type="ARBA" id="ARBA00023242"/>
    </source>
</evidence>
<reference evidence="11" key="1">
    <citation type="journal article" date="2014" name="Genome Announc.">
        <title>Genome sequence and annotation of Acremonium chrysogenum, producer of the beta-lactam antibiotic cephalosporin C.</title>
        <authorList>
            <person name="Terfehr D."/>
            <person name="Dahlmann T.A."/>
            <person name="Specht T."/>
            <person name="Zadra I."/>
            <person name="Kuernsteiner H."/>
            <person name="Kueck U."/>
        </authorList>
    </citation>
    <scope>NUCLEOTIDE SEQUENCE [LARGE SCALE GENOMIC DNA]</scope>
    <source>
        <strain evidence="11">ATCC 11550 / CBS 779.69 / DSM 880 / IAM 14645 / JCM 23072 / IMI 49137</strain>
    </source>
</reference>
<evidence type="ECO:0000256" key="3">
    <source>
        <dbReference type="ARBA" id="ARBA00005795"/>
    </source>
</evidence>
<protein>
    <submittedName>
        <fullName evidence="10">Uncharacterized protein</fullName>
    </submittedName>
</protein>
<comment type="similarity">
    <text evidence="3">Belongs to the CENP-K/MCM22 family.</text>
</comment>
<dbReference type="GO" id="GO:0000070">
    <property type="term" value="P:mitotic sister chromatid segregation"/>
    <property type="evidence" value="ECO:0007669"/>
    <property type="project" value="TreeGrafter"/>
</dbReference>
<proteinExistence type="inferred from homology"/>
<comment type="subcellular location">
    <subcellularLocation>
        <location evidence="2">Chromosome</location>
        <location evidence="2">Centromere</location>
    </subcellularLocation>
    <subcellularLocation>
        <location evidence="1">Nucleus</location>
    </subcellularLocation>
</comment>
<evidence type="ECO:0000256" key="5">
    <source>
        <dbReference type="ARBA" id="ARBA00023054"/>
    </source>
</evidence>
<evidence type="ECO:0000313" key="10">
    <source>
        <dbReference type="EMBL" id="KFH42295.1"/>
    </source>
</evidence>
<accession>A0A086SYW3</accession>
<evidence type="ECO:0000256" key="1">
    <source>
        <dbReference type="ARBA" id="ARBA00004123"/>
    </source>
</evidence>
<dbReference type="GO" id="GO:0051382">
    <property type="term" value="P:kinetochore assembly"/>
    <property type="evidence" value="ECO:0007669"/>
    <property type="project" value="InterPro"/>
</dbReference>
<gene>
    <name evidence="10" type="ORF">ACRE_069890</name>
</gene>
<evidence type="ECO:0000256" key="2">
    <source>
        <dbReference type="ARBA" id="ARBA00004584"/>
    </source>
</evidence>
<dbReference type="AlphaFoldDB" id="A0A086SYW3"/>
<evidence type="ECO:0000256" key="4">
    <source>
        <dbReference type="ARBA" id="ARBA00022454"/>
    </source>
</evidence>
<evidence type="ECO:0000256" key="7">
    <source>
        <dbReference type="ARBA" id="ARBA00023328"/>
    </source>
</evidence>
<dbReference type="HOGENOM" id="CLU_048926_0_0_1"/>